<protein>
    <recommendedName>
        <fullName evidence="3">Lipoprotein</fullName>
    </recommendedName>
</protein>
<evidence type="ECO:0008006" key="3">
    <source>
        <dbReference type="Google" id="ProtNLM"/>
    </source>
</evidence>
<dbReference type="EMBL" id="JBHTJR010000047">
    <property type="protein sequence ID" value="MFD0993481.1"/>
    <property type="molecule type" value="Genomic_DNA"/>
</dbReference>
<sequence>MKKIIYLLGSVLLLSCTNNEETITTGIQPEQLTHLHNNDAKSWKITHYYSDYGNQILDNDYTTCMKDDVYIFKVNERLGEVLFGDNSCYANYSDVDGETAVVNYTYFSEEGKLYLDFGRGAYSNENNVQTAWLVVLSCDYLSEDKMIFTNGVENDGVGVVFEKL</sequence>
<comment type="caution">
    <text evidence="1">The sequence shown here is derived from an EMBL/GenBank/DDBJ whole genome shotgun (WGS) entry which is preliminary data.</text>
</comment>
<dbReference type="PROSITE" id="PS51257">
    <property type="entry name" value="PROKAR_LIPOPROTEIN"/>
    <property type="match status" value="1"/>
</dbReference>
<keyword evidence="2" id="KW-1185">Reference proteome</keyword>
<evidence type="ECO:0000313" key="2">
    <source>
        <dbReference type="Proteomes" id="UP001597062"/>
    </source>
</evidence>
<reference evidence="2" key="1">
    <citation type="journal article" date="2019" name="Int. J. Syst. Evol. Microbiol.">
        <title>The Global Catalogue of Microorganisms (GCM) 10K type strain sequencing project: providing services to taxonomists for standard genome sequencing and annotation.</title>
        <authorList>
            <consortium name="The Broad Institute Genomics Platform"/>
            <consortium name="The Broad Institute Genome Sequencing Center for Infectious Disease"/>
            <person name="Wu L."/>
            <person name="Ma J."/>
        </authorList>
    </citation>
    <scope>NUCLEOTIDE SEQUENCE [LARGE SCALE GENOMIC DNA]</scope>
    <source>
        <strain evidence="2">CCUG 60527</strain>
    </source>
</reference>
<dbReference type="Proteomes" id="UP001597062">
    <property type="component" value="Unassembled WGS sequence"/>
</dbReference>
<evidence type="ECO:0000313" key="1">
    <source>
        <dbReference type="EMBL" id="MFD0993481.1"/>
    </source>
</evidence>
<proteinExistence type="predicted"/>
<gene>
    <name evidence="1" type="ORF">ACFQ1U_09730</name>
</gene>
<name>A0ABW3JT66_9FLAO</name>
<organism evidence="1 2">
    <name type="scientific">Tenacibaculum geojense</name>
    <dbReference type="NCBI Taxonomy" id="915352"/>
    <lineage>
        <taxon>Bacteria</taxon>
        <taxon>Pseudomonadati</taxon>
        <taxon>Bacteroidota</taxon>
        <taxon>Flavobacteriia</taxon>
        <taxon>Flavobacteriales</taxon>
        <taxon>Flavobacteriaceae</taxon>
        <taxon>Tenacibaculum</taxon>
    </lineage>
</organism>
<accession>A0ABW3JT66</accession>
<dbReference type="RefSeq" id="WP_386107778.1">
    <property type="nucleotide sequence ID" value="NZ_JBHTJR010000047.1"/>
</dbReference>